<dbReference type="CDD" id="cd00586">
    <property type="entry name" value="4HBT"/>
    <property type="match status" value="1"/>
</dbReference>
<dbReference type="Gene3D" id="3.10.129.10">
    <property type="entry name" value="Hotdog Thioesterase"/>
    <property type="match status" value="1"/>
</dbReference>
<dbReference type="RefSeq" id="WP_028352827.1">
    <property type="nucleotide sequence ID" value="NZ_NEVT01000008.1"/>
</dbReference>
<protein>
    <submittedName>
        <fullName evidence="1">Thioesterase</fullName>
    </submittedName>
</protein>
<organism evidence="1 2">
    <name type="scientific">Bordetella genomosp. 2</name>
    <dbReference type="NCBI Taxonomy" id="1983456"/>
    <lineage>
        <taxon>Bacteria</taxon>
        <taxon>Pseudomonadati</taxon>
        <taxon>Pseudomonadota</taxon>
        <taxon>Betaproteobacteria</taxon>
        <taxon>Burkholderiales</taxon>
        <taxon>Alcaligenaceae</taxon>
        <taxon>Bordetella</taxon>
    </lineage>
</organism>
<sequence>MISTEHVISETPFVIRRRVKWGDCDPAGVVYTVMFGEYVISAAELFYGRLLGGTPQRLKDEHGFGTPTRALAFDFRASLWPDEEFDMSVAVEHIGQRTYTLHIAGSVRGEPAFDARLTPICVARGERRAIPVPPVMRDALLAYQAACGQAALSRSSMQ</sequence>
<dbReference type="SUPFAM" id="SSF54637">
    <property type="entry name" value="Thioesterase/thiol ester dehydrase-isomerase"/>
    <property type="match status" value="1"/>
</dbReference>
<dbReference type="EMBL" id="NEVT01000008">
    <property type="protein sequence ID" value="OZI72639.1"/>
    <property type="molecule type" value="Genomic_DNA"/>
</dbReference>
<keyword evidence="2" id="KW-1185">Reference proteome</keyword>
<evidence type="ECO:0000313" key="2">
    <source>
        <dbReference type="Proteomes" id="UP000215633"/>
    </source>
</evidence>
<comment type="caution">
    <text evidence="1">The sequence shown here is derived from an EMBL/GenBank/DDBJ whole genome shotgun (WGS) entry which is preliminary data.</text>
</comment>
<name>A0A261VEX7_9BORD</name>
<evidence type="ECO:0000313" key="1">
    <source>
        <dbReference type="EMBL" id="OZI72639.1"/>
    </source>
</evidence>
<accession>A0A261VEX7</accession>
<dbReference type="Proteomes" id="UP000215633">
    <property type="component" value="Unassembled WGS sequence"/>
</dbReference>
<dbReference type="AlphaFoldDB" id="A0A261VEX7"/>
<dbReference type="Pfam" id="PF13279">
    <property type="entry name" value="4HBT_2"/>
    <property type="match status" value="1"/>
</dbReference>
<gene>
    <name evidence="1" type="ORF">CAL24_20355</name>
</gene>
<dbReference type="InterPro" id="IPR029069">
    <property type="entry name" value="HotDog_dom_sf"/>
</dbReference>
<proteinExistence type="predicted"/>
<reference evidence="2" key="1">
    <citation type="submission" date="2017-05" db="EMBL/GenBank/DDBJ databases">
        <title>Complete and WGS of Bordetella genogroups.</title>
        <authorList>
            <person name="Spilker T."/>
            <person name="Lipuma J."/>
        </authorList>
    </citation>
    <scope>NUCLEOTIDE SEQUENCE [LARGE SCALE GENOMIC DNA]</scope>
    <source>
        <strain evidence="2">AU8256</strain>
    </source>
</reference>